<feature type="domain" description="Histidine kinase" evidence="8">
    <location>
        <begin position="546"/>
        <end position="762"/>
    </location>
</feature>
<dbReference type="GO" id="GO:0000155">
    <property type="term" value="F:phosphorelay sensor kinase activity"/>
    <property type="evidence" value="ECO:0007669"/>
    <property type="project" value="InterPro"/>
</dbReference>
<dbReference type="Pfam" id="PF02518">
    <property type="entry name" value="HATPase_c"/>
    <property type="match status" value="1"/>
</dbReference>
<dbReference type="Gene3D" id="3.30.450.20">
    <property type="entry name" value="PAS domain"/>
    <property type="match status" value="1"/>
</dbReference>
<dbReference type="Proteomes" id="UP000229681">
    <property type="component" value="Unassembled WGS sequence"/>
</dbReference>
<dbReference type="InterPro" id="IPR003594">
    <property type="entry name" value="HATPase_dom"/>
</dbReference>
<keyword evidence="4" id="KW-0808">Transferase</keyword>
<dbReference type="PROSITE" id="PS50113">
    <property type="entry name" value="PAC"/>
    <property type="match status" value="1"/>
</dbReference>
<comment type="catalytic activity">
    <reaction evidence="1">
        <text>ATP + protein L-histidine = ADP + protein N-phospho-L-histidine.</text>
        <dbReference type="EC" id="2.7.13.3"/>
    </reaction>
</comment>
<evidence type="ECO:0000259" key="9">
    <source>
        <dbReference type="PROSITE" id="PS50112"/>
    </source>
</evidence>
<accession>A0A2M8PG02</accession>
<dbReference type="Pfam" id="PF13426">
    <property type="entry name" value="PAS_9"/>
    <property type="match status" value="1"/>
</dbReference>
<evidence type="ECO:0000256" key="1">
    <source>
        <dbReference type="ARBA" id="ARBA00000085"/>
    </source>
</evidence>
<dbReference type="CDD" id="cd00075">
    <property type="entry name" value="HATPase"/>
    <property type="match status" value="1"/>
</dbReference>
<dbReference type="NCBIfam" id="TIGR00229">
    <property type="entry name" value="sensory_box"/>
    <property type="match status" value="1"/>
</dbReference>
<name>A0A2M8PG02_9CHLR</name>
<evidence type="ECO:0000259" key="8">
    <source>
        <dbReference type="PROSITE" id="PS50109"/>
    </source>
</evidence>
<dbReference type="AlphaFoldDB" id="A0A2M8PG02"/>
<feature type="transmembrane region" description="Helical" evidence="7">
    <location>
        <begin position="185"/>
        <end position="206"/>
    </location>
</feature>
<evidence type="ECO:0000259" key="10">
    <source>
        <dbReference type="PROSITE" id="PS50113"/>
    </source>
</evidence>
<keyword evidence="7" id="KW-1133">Transmembrane helix</keyword>
<evidence type="ECO:0000256" key="6">
    <source>
        <dbReference type="ARBA" id="ARBA00023012"/>
    </source>
</evidence>
<evidence type="ECO:0000313" key="11">
    <source>
        <dbReference type="EMBL" id="PJF36461.1"/>
    </source>
</evidence>
<keyword evidence="5" id="KW-0418">Kinase</keyword>
<dbReference type="Pfam" id="PF13185">
    <property type="entry name" value="GAF_2"/>
    <property type="match status" value="1"/>
</dbReference>
<dbReference type="PRINTS" id="PR00344">
    <property type="entry name" value="BCTRLSENSOR"/>
</dbReference>
<feature type="domain" description="PAC" evidence="10">
    <location>
        <begin position="490"/>
        <end position="542"/>
    </location>
</feature>
<dbReference type="InterPro" id="IPR003018">
    <property type="entry name" value="GAF"/>
</dbReference>
<keyword evidence="7" id="KW-0472">Membrane</keyword>
<dbReference type="FunFam" id="3.30.565.10:FF:000006">
    <property type="entry name" value="Sensor histidine kinase WalK"/>
    <property type="match status" value="1"/>
</dbReference>
<keyword evidence="6" id="KW-0902">Two-component regulatory system</keyword>
<proteinExistence type="predicted"/>
<dbReference type="InterPro" id="IPR004358">
    <property type="entry name" value="Sig_transdc_His_kin-like_C"/>
</dbReference>
<keyword evidence="3" id="KW-0597">Phosphoprotein</keyword>
<dbReference type="InterPro" id="IPR000014">
    <property type="entry name" value="PAS"/>
</dbReference>
<keyword evidence="7" id="KW-0812">Transmembrane</keyword>
<dbReference type="InterPro" id="IPR005467">
    <property type="entry name" value="His_kinase_dom"/>
</dbReference>
<dbReference type="PANTHER" id="PTHR43547:SF2">
    <property type="entry name" value="HYBRID SIGNAL TRANSDUCTION HISTIDINE KINASE C"/>
    <property type="match status" value="1"/>
</dbReference>
<evidence type="ECO:0000256" key="7">
    <source>
        <dbReference type="SAM" id="Phobius"/>
    </source>
</evidence>
<dbReference type="SMART" id="SM00387">
    <property type="entry name" value="HATPase_c"/>
    <property type="match status" value="1"/>
</dbReference>
<organism evidence="11 12">
    <name type="scientific">Candidatus Thermofonsia Clade 1 bacterium</name>
    <dbReference type="NCBI Taxonomy" id="2364210"/>
    <lineage>
        <taxon>Bacteria</taxon>
        <taxon>Bacillati</taxon>
        <taxon>Chloroflexota</taxon>
        <taxon>Candidatus Thermofontia</taxon>
        <taxon>Candidatus Thermofonsia Clade 1</taxon>
    </lineage>
</organism>
<dbReference type="SMART" id="SM00065">
    <property type="entry name" value="GAF"/>
    <property type="match status" value="1"/>
</dbReference>
<dbReference type="InterPro" id="IPR035965">
    <property type="entry name" value="PAS-like_dom_sf"/>
</dbReference>
<evidence type="ECO:0000313" key="12">
    <source>
        <dbReference type="Proteomes" id="UP000229681"/>
    </source>
</evidence>
<dbReference type="EC" id="2.7.13.3" evidence="2"/>
<evidence type="ECO:0000256" key="5">
    <source>
        <dbReference type="ARBA" id="ARBA00022777"/>
    </source>
</evidence>
<feature type="domain" description="PAS" evidence="9">
    <location>
        <begin position="412"/>
        <end position="487"/>
    </location>
</feature>
<dbReference type="Gene3D" id="1.10.287.130">
    <property type="match status" value="1"/>
</dbReference>
<dbReference type="InterPro" id="IPR036097">
    <property type="entry name" value="HisK_dim/P_sf"/>
</dbReference>
<dbReference type="Pfam" id="PF00512">
    <property type="entry name" value="HisKA"/>
    <property type="match status" value="1"/>
</dbReference>
<evidence type="ECO:0000256" key="4">
    <source>
        <dbReference type="ARBA" id="ARBA00022679"/>
    </source>
</evidence>
<dbReference type="Gene3D" id="3.30.450.40">
    <property type="match status" value="1"/>
</dbReference>
<evidence type="ECO:0000256" key="2">
    <source>
        <dbReference type="ARBA" id="ARBA00012438"/>
    </source>
</evidence>
<dbReference type="InterPro" id="IPR029016">
    <property type="entry name" value="GAF-like_dom_sf"/>
</dbReference>
<dbReference type="SUPFAM" id="SSF55874">
    <property type="entry name" value="ATPase domain of HSP90 chaperone/DNA topoisomerase II/histidine kinase"/>
    <property type="match status" value="1"/>
</dbReference>
<dbReference type="InterPro" id="IPR000700">
    <property type="entry name" value="PAS-assoc_C"/>
</dbReference>
<dbReference type="PANTHER" id="PTHR43547">
    <property type="entry name" value="TWO-COMPONENT HISTIDINE KINASE"/>
    <property type="match status" value="1"/>
</dbReference>
<evidence type="ECO:0000256" key="3">
    <source>
        <dbReference type="ARBA" id="ARBA00022553"/>
    </source>
</evidence>
<sequence length="770" mass="86880">MRYLLQSLEIARRRWKRALLLSGASLLIALIWLGALERIRYERQQMLEAIAARSLSALQQSASILHTLLWQETRSLMPSDISAFISARVNQVLAAAQALANAEIWIYCSACEEKTTPSAFETLRSAVTDMLSASHEGVSQQTDPSGADVLIAWTTLSLGVQTWQIGLALPLNVVLAQADLQAHGIWFSAVLGTLLVVGVTLLSLALRRRERLILRLLQATQAHASQQEMVNAALSDISLALTSVLELEEVMARILRNVGRVVPCYSVSVLLLDSQVCRLAYSRLAEGKVSYIREYALSPELRQVFDEMVRTRQPRLISDTETDPRWIRAENQAHVKSYIGMPIMAQDQVIGILNLSSDKRHYFTQQHTEILRIFAAQAGVALQNARLYAESVRYAAELERRVQERTLQLTQRSALFEAIVENMADGLAYFDLRTQRTLYVNQAFLRMSGCSREELLDQPLETFKRFFRDPEVFEKARGRLREANRLREIWQTEFEAVRADGSAFICLLTATIVRNAADEPIGQLNLVRDVTNERTLQKQRERFIANASHELRTPIANLKLRLYLAQRDPNNLRKHFEVMERMVNHLTRLVENLLDLPRFEQGTLVLHRERVDLCELVRTATEMHQPRAAECHIALHLQLPEDCVSANVDPMRLTQVIDNLIANALNYTPANGEVRVQLSTQAENGLTVAIIKVSDNGVGIPPEALVHIFEPFFRARTVQNVRGTGLGLTIAKQIVELHRGVISVESREGVGSTFTVRLPIQRHPDNNANT</sequence>
<dbReference type="InterPro" id="IPR003661">
    <property type="entry name" value="HisK_dim/P_dom"/>
</dbReference>
<dbReference type="SUPFAM" id="SSF47384">
    <property type="entry name" value="Homodimeric domain of signal transducing histidine kinase"/>
    <property type="match status" value="1"/>
</dbReference>
<dbReference type="SUPFAM" id="SSF55785">
    <property type="entry name" value="PYP-like sensor domain (PAS domain)"/>
    <property type="match status" value="1"/>
</dbReference>
<dbReference type="PROSITE" id="PS50109">
    <property type="entry name" value="HIS_KIN"/>
    <property type="match status" value="1"/>
</dbReference>
<dbReference type="PROSITE" id="PS50112">
    <property type="entry name" value="PAS"/>
    <property type="match status" value="1"/>
</dbReference>
<dbReference type="Gene3D" id="3.30.565.10">
    <property type="entry name" value="Histidine kinase-like ATPase, C-terminal domain"/>
    <property type="match status" value="1"/>
</dbReference>
<dbReference type="CDD" id="cd00130">
    <property type="entry name" value="PAS"/>
    <property type="match status" value="1"/>
</dbReference>
<protein>
    <recommendedName>
        <fullName evidence="2">histidine kinase</fullName>
        <ecNumber evidence="2">2.7.13.3</ecNumber>
    </recommendedName>
</protein>
<dbReference type="SUPFAM" id="SSF55781">
    <property type="entry name" value="GAF domain-like"/>
    <property type="match status" value="1"/>
</dbReference>
<reference evidence="11 12" key="1">
    <citation type="submission" date="2017-11" db="EMBL/GenBank/DDBJ databases">
        <title>Evolution of Phototrophy in the Chloroflexi Phylum Driven by Horizontal Gene Transfer.</title>
        <authorList>
            <person name="Ward L.M."/>
            <person name="Hemp J."/>
            <person name="Shih P.M."/>
            <person name="Mcglynn S.E."/>
            <person name="Fischer W."/>
        </authorList>
    </citation>
    <scope>NUCLEOTIDE SEQUENCE [LARGE SCALE GENOMIC DNA]</scope>
    <source>
        <strain evidence="11">JP3_13</strain>
    </source>
</reference>
<dbReference type="SMART" id="SM00388">
    <property type="entry name" value="HisKA"/>
    <property type="match status" value="1"/>
</dbReference>
<gene>
    <name evidence="11" type="ORF">CUN49_05345</name>
</gene>
<dbReference type="CDD" id="cd00082">
    <property type="entry name" value="HisKA"/>
    <property type="match status" value="1"/>
</dbReference>
<dbReference type="SMART" id="SM00091">
    <property type="entry name" value="PAS"/>
    <property type="match status" value="1"/>
</dbReference>
<comment type="caution">
    <text evidence="11">The sequence shown here is derived from an EMBL/GenBank/DDBJ whole genome shotgun (WGS) entry which is preliminary data.</text>
</comment>
<dbReference type="InterPro" id="IPR036890">
    <property type="entry name" value="HATPase_C_sf"/>
</dbReference>
<dbReference type="EMBL" id="PGTM01000052">
    <property type="protein sequence ID" value="PJF36461.1"/>
    <property type="molecule type" value="Genomic_DNA"/>
</dbReference>